<dbReference type="AlphaFoldDB" id="A0A382JXS5"/>
<feature type="non-terminal residue" evidence="2">
    <location>
        <position position="429"/>
    </location>
</feature>
<protein>
    <recommendedName>
        <fullName evidence="3">LamG-like jellyroll fold domain-containing protein</fullName>
    </recommendedName>
</protein>
<feature type="region of interest" description="Disordered" evidence="1">
    <location>
        <begin position="404"/>
        <end position="429"/>
    </location>
</feature>
<evidence type="ECO:0000256" key="1">
    <source>
        <dbReference type="SAM" id="MobiDB-lite"/>
    </source>
</evidence>
<accession>A0A382JXS5</accession>
<gene>
    <name evidence="2" type="ORF">METZ01_LOCUS270158</name>
</gene>
<dbReference type="InterPro" id="IPR013320">
    <property type="entry name" value="ConA-like_dom_sf"/>
</dbReference>
<dbReference type="Pfam" id="PF13385">
    <property type="entry name" value="Laminin_G_3"/>
    <property type="match status" value="1"/>
</dbReference>
<organism evidence="2">
    <name type="scientific">marine metagenome</name>
    <dbReference type="NCBI Taxonomy" id="408172"/>
    <lineage>
        <taxon>unclassified sequences</taxon>
        <taxon>metagenomes</taxon>
        <taxon>ecological metagenomes</taxon>
    </lineage>
</organism>
<dbReference type="Gene3D" id="2.60.120.200">
    <property type="match status" value="1"/>
</dbReference>
<dbReference type="SUPFAM" id="SSF49899">
    <property type="entry name" value="Concanavalin A-like lectins/glucanases"/>
    <property type="match status" value="1"/>
</dbReference>
<proteinExistence type="predicted"/>
<evidence type="ECO:0008006" key="3">
    <source>
        <dbReference type="Google" id="ProtNLM"/>
    </source>
</evidence>
<feature type="non-terminal residue" evidence="2">
    <location>
        <position position="1"/>
    </location>
</feature>
<dbReference type="EMBL" id="UINC01077301">
    <property type="protein sequence ID" value="SVC17304.1"/>
    <property type="molecule type" value="Genomic_DNA"/>
</dbReference>
<reference evidence="2" key="1">
    <citation type="submission" date="2018-05" db="EMBL/GenBank/DDBJ databases">
        <authorList>
            <person name="Lanie J.A."/>
            <person name="Ng W.-L."/>
            <person name="Kazmierczak K.M."/>
            <person name="Andrzejewski T.M."/>
            <person name="Davidsen T.M."/>
            <person name="Wayne K.J."/>
            <person name="Tettelin H."/>
            <person name="Glass J.I."/>
            <person name="Rusch D."/>
            <person name="Podicherti R."/>
            <person name="Tsui H.-C.T."/>
            <person name="Winkler M.E."/>
        </authorList>
    </citation>
    <scope>NUCLEOTIDE SEQUENCE</scope>
</reference>
<sequence length="429" mass="47079">FDDLIGNWYHIALTIADNDSASIYVNGTKHHEFSTPVRPELDGRFHMGYGLSGRLDEIRVWNVARSESEITENMYGLLDGTEDGLAGYWRFDEGSGAESEDATANNNHITFHGDWNYNHWRLSVKPIFTISEDSLYFGNLFGHNWGDERPASLIFEHPQSGNMGIVDPFEMLYEYIPTENMNHTNGPTDDGKIAFTYAMTTGAGATYADTAYIKILPLNDAPIIADTSIIPMFTPIIASQPLPNGNAVSDITSQLTIYDPDFAIFSGDTMENVSVGAYGIAVTYVDQSMGTWEYSTESGDWLILDPEDNDCNLPEAGVLLRSDDRIRFTPTNDGVFQNGHTIIKLRIWDGTTEQPGTICDASEFGGTMSLSAEEISAKIEILSGPPVAGFGSALWVTTAYGPQYVDDDDNPQTPDQPQTGIVVNNAGAQ</sequence>
<evidence type="ECO:0000313" key="2">
    <source>
        <dbReference type="EMBL" id="SVC17304.1"/>
    </source>
</evidence>
<name>A0A382JXS5_9ZZZZ</name>